<protein>
    <submittedName>
        <fullName evidence="1">Uncharacterized protein</fullName>
    </submittedName>
</protein>
<organism evidence="1 2">
    <name type="scientific">Prevotella intermedia</name>
    <dbReference type="NCBI Taxonomy" id="28131"/>
    <lineage>
        <taxon>Bacteria</taxon>
        <taxon>Pseudomonadati</taxon>
        <taxon>Bacteroidota</taxon>
        <taxon>Bacteroidia</taxon>
        <taxon>Bacteroidales</taxon>
        <taxon>Prevotellaceae</taxon>
        <taxon>Prevotella</taxon>
    </lineage>
</organism>
<name>A0AAD1BLX7_PREIN</name>
<evidence type="ECO:0000313" key="2">
    <source>
        <dbReference type="Proteomes" id="UP000067008"/>
    </source>
</evidence>
<reference evidence="1 2" key="1">
    <citation type="submission" date="2015-07" db="EMBL/GenBank/DDBJ databases">
        <title>Complete genome sequence of Prevotella intermedia strain 17-2.</title>
        <authorList>
            <person name="Nambu T."/>
        </authorList>
    </citation>
    <scope>NUCLEOTIDE SEQUENCE [LARGE SCALE GENOMIC DNA]</scope>
    <source>
        <strain evidence="1 2">17-2</strain>
    </source>
</reference>
<dbReference type="Proteomes" id="UP000067008">
    <property type="component" value="Chromosome 1"/>
</dbReference>
<dbReference type="EMBL" id="AP014926">
    <property type="protein sequence ID" value="BAR97076.1"/>
    <property type="molecule type" value="Genomic_DNA"/>
</dbReference>
<proteinExistence type="predicted"/>
<dbReference type="AlphaFoldDB" id="A0AAD1BLX7"/>
<evidence type="ECO:0000313" key="1">
    <source>
        <dbReference type="EMBL" id="BAR97076.1"/>
    </source>
</evidence>
<sequence>MVAVVKNIYSFITFSSPFKRNKMVGIFFQQIVRFNRLSYRR</sequence>
<gene>
    <name evidence="1" type="ORF">PI172_2348</name>
</gene>
<accession>A0AAD1BLX7</accession>